<evidence type="ECO:0000313" key="2">
    <source>
        <dbReference type="Proteomes" id="UP000224634"/>
    </source>
</evidence>
<organism evidence="1 2">
    <name type="scientific">Polytolypa hystricis (strain UAMH7299)</name>
    <dbReference type="NCBI Taxonomy" id="1447883"/>
    <lineage>
        <taxon>Eukaryota</taxon>
        <taxon>Fungi</taxon>
        <taxon>Dikarya</taxon>
        <taxon>Ascomycota</taxon>
        <taxon>Pezizomycotina</taxon>
        <taxon>Eurotiomycetes</taxon>
        <taxon>Eurotiomycetidae</taxon>
        <taxon>Onygenales</taxon>
        <taxon>Onygenales incertae sedis</taxon>
        <taxon>Polytolypa</taxon>
    </lineage>
</organism>
<dbReference type="Proteomes" id="UP000224634">
    <property type="component" value="Unassembled WGS sequence"/>
</dbReference>
<dbReference type="EMBL" id="PDNA01000118">
    <property type="protein sequence ID" value="PGH12402.1"/>
    <property type="molecule type" value="Genomic_DNA"/>
</dbReference>
<sequence>MARSIHNRPTKVFGQSCANSGISKNVTALNKNSQFYLFLNPIMAILGDPKMYVTAVENSWRRWIFTPSIPLRIPDFATDVEIGMHFDPHQDKGLVGAKIDAKNV</sequence>
<gene>
    <name evidence="1" type="ORF">AJ80_06709</name>
</gene>
<keyword evidence="2" id="KW-1185">Reference proteome</keyword>
<evidence type="ECO:0000313" key="1">
    <source>
        <dbReference type="EMBL" id="PGH12402.1"/>
    </source>
</evidence>
<protein>
    <submittedName>
        <fullName evidence="1">Uncharacterized protein</fullName>
    </submittedName>
</protein>
<proteinExistence type="predicted"/>
<accession>A0A2B7XUV4</accession>
<comment type="caution">
    <text evidence="1">The sequence shown here is derived from an EMBL/GenBank/DDBJ whole genome shotgun (WGS) entry which is preliminary data.</text>
</comment>
<name>A0A2B7XUV4_POLH7</name>
<reference evidence="1 2" key="1">
    <citation type="submission" date="2017-10" db="EMBL/GenBank/DDBJ databases">
        <title>Comparative genomics in systemic dimorphic fungi from Ajellomycetaceae.</title>
        <authorList>
            <person name="Munoz J.F."/>
            <person name="Mcewen J.G."/>
            <person name="Clay O.K."/>
            <person name="Cuomo C.A."/>
        </authorList>
    </citation>
    <scope>NUCLEOTIDE SEQUENCE [LARGE SCALE GENOMIC DNA]</scope>
    <source>
        <strain evidence="1 2">UAMH7299</strain>
    </source>
</reference>
<dbReference type="AlphaFoldDB" id="A0A2B7XUV4"/>